<protein>
    <submittedName>
        <fullName evidence="3">Serine hydrolase</fullName>
    </submittedName>
</protein>
<comment type="caution">
    <text evidence="3">The sequence shown here is derived from an EMBL/GenBank/DDBJ whole genome shotgun (WGS) entry which is preliminary data.</text>
</comment>
<keyword evidence="1" id="KW-0812">Transmembrane</keyword>
<sequence>MKMRFFDCAYALKVFMLIVATGIFFIAEALASNTSQVFSDNETIKLEEPKQELNLKGLRTYVDDWVKKARVQYNLPGVAVTIVKDGEVVLLKGYGFADVQNQVKVNPNKTLFRIGSITKTMTALAVMQLVEQGKLSIDTDINEYLSEFKIPNTFEAPITIRALLSHRAGFEEADAGNLFVENALEMLSTERYLATHMPKRIWPPGVNVSYSNYGFALLGYLVELQSGMDLATYMEQHLFSVLGMQNTTLREPVNANATSIAMKPKLQQQLATGYFRDRKGNNIPKPFEFIGHVGGAGAISATAHDMALYMSALLSENNQLVQPVTQKTMTRRLYDDRTLATGIAHGMFDGWLKGYELRAHSGATHTFSANMMMFPEAQLGIFVSTNMSGSGAHFVETLPTAIFNKYYRNKPLSQTTPPQLSQASQVNIYTQVLKHQVSQPNLEDYTGTFLSTRRSYTQLEKLAALDSAAEVAIDDQNRLVMMIAGDKVKLKHLEADVFQAGSRGAPIFYFYRDGTGKVNRFSASMWSGDYERVSFLQSPLFFNLALAISSLLSISILLLCFVRSRRSKILSVVEKSACYTAGMILVAALGFMLMNTGVVLDEYKFHASFPTIEVKALVYLVLVIVLATGVNVLSIPFMLRMRDLHWFYKVHLMVFTLSCLSFVYAFWVWNAVGFNYFG</sequence>
<feature type="domain" description="Beta-lactamase-related" evidence="2">
    <location>
        <begin position="62"/>
        <end position="391"/>
    </location>
</feature>
<keyword evidence="4" id="KW-1185">Reference proteome</keyword>
<dbReference type="RefSeq" id="WP_099640930.1">
    <property type="nucleotide sequence ID" value="NZ_NKHF01000023.1"/>
</dbReference>
<feature type="transmembrane region" description="Helical" evidence="1">
    <location>
        <begin position="616"/>
        <end position="639"/>
    </location>
</feature>
<dbReference type="PANTHER" id="PTHR46825:SF9">
    <property type="entry name" value="BETA-LACTAMASE-RELATED DOMAIN-CONTAINING PROTEIN"/>
    <property type="match status" value="1"/>
</dbReference>
<feature type="transmembrane region" description="Helical" evidence="1">
    <location>
        <begin position="646"/>
        <end position="669"/>
    </location>
</feature>
<gene>
    <name evidence="3" type="ORF">CEX98_04525</name>
</gene>
<accession>A0A2A5JTZ2</accession>
<evidence type="ECO:0000313" key="4">
    <source>
        <dbReference type="Proteomes" id="UP000228621"/>
    </source>
</evidence>
<dbReference type="InterPro" id="IPR050491">
    <property type="entry name" value="AmpC-like"/>
</dbReference>
<dbReference type="InterPro" id="IPR012338">
    <property type="entry name" value="Beta-lactam/transpept-like"/>
</dbReference>
<evidence type="ECO:0000256" key="1">
    <source>
        <dbReference type="SAM" id="Phobius"/>
    </source>
</evidence>
<reference evidence="4" key="1">
    <citation type="journal article" date="2019" name="Genome Announc.">
        <title>Draft Genome Sequence of Pseudoalteromonas piscicida Strain 36Y ROTHPW, an Hypersaline Seawater Isolate from the South Coast of Sonora, Mexico.</title>
        <authorList>
            <person name="Sanchez-Diaz R."/>
            <person name="Molina-Garza Z.J."/>
            <person name="Cruz-Suarez L.E."/>
            <person name="Selvin J."/>
            <person name="Kiran G.S."/>
            <person name="Ibarra-Gamez J.C."/>
            <person name="Gomez-Gil B."/>
            <person name="Galaviz-Silva L."/>
        </authorList>
    </citation>
    <scope>NUCLEOTIDE SEQUENCE [LARGE SCALE GENOMIC DNA]</scope>
    <source>
        <strain evidence="4">36Y_RITHPW</strain>
    </source>
</reference>
<dbReference type="AlphaFoldDB" id="A0A2A5JTZ2"/>
<dbReference type="Proteomes" id="UP000228621">
    <property type="component" value="Unassembled WGS sequence"/>
</dbReference>
<proteinExistence type="predicted"/>
<dbReference type="SUPFAM" id="SSF56601">
    <property type="entry name" value="beta-lactamase/transpeptidase-like"/>
    <property type="match status" value="1"/>
</dbReference>
<dbReference type="OrthoDB" id="119951at2"/>
<dbReference type="Gene3D" id="3.40.710.10">
    <property type="entry name" value="DD-peptidase/beta-lactamase superfamily"/>
    <property type="match status" value="1"/>
</dbReference>
<evidence type="ECO:0000259" key="2">
    <source>
        <dbReference type="Pfam" id="PF00144"/>
    </source>
</evidence>
<evidence type="ECO:0000313" key="3">
    <source>
        <dbReference type="EMBL" id="PCK32860.1"/>
    </source>
</evidence>
<keyword evidence="1" id="KW-1133">Transmembrane helix</keyword>
<dbReference type="InterPro" id="IPR001466">
    <property type="entry name" value="Beta-lactam-related"/>
</dbReference>
<keyword evidence="1" id="KW-0472">Membrane</keyword>
<name>A0A2A5JTZ2_PSEO7</name>
<dbReference type="Pfam" id="PF00144">
    <property type="entry name" value="Beta-lactamase"/>
    <property type="match status" value="1"/>
</dbReference>
<dbReference type="PANTHER" id="PTHR46825">
    <property type="entry name" value="D-ALANYL-D-ALANINE-CARBOXYPEPTIDASE/ENDOPEPTIDASE AMPH"/>
    <property type="match status" value="1"/>
</dbReference>
<feature type="transmembrane region" description="Helical" evidence="1">
    <location>
        <begin position="540"/>
        <end position="564"/>
    </location>
</feature>
<feature type="transmembrane region" description="Helical" evidence="1">
    <location>
        <begin position="576"/>
        <end position="596"/>
    </location>
</feature>
<keyword evidence="3" id="KW-0378">Hydrolase</keyword>
<organism evidence="3 4">
    <name type="scientific">Pseudoalteromonas piscicida</name>
    <dbReference type="NCBI Taxonomy" id="43662"/>
    <lineage>
        <taxon>Bacteria</taxon>
        <taxon>Pseudomonadati</taxon>
        <taxon>Pseudomonadota</taxon>
        <taxon>Gammaproteobacteria</taxon>
        <taxon>Alteromonadales</taxon>
        <taxon>Pseudoalteromonadaceae</taxon>
        <taxon>Pseudoalteromonas</taxon>
    </lineage>
</organism>
<dbReference type="GO" id="GO:0016787">
    <property type="term" value="F:hydrolase activity"/>
    <property type="evidence" value="ECO:0007669"/>
    <property type="project" value="UniProtKB-KW"/>
</dbReference>
<dbReference type="EMBL" id="NKHF01000023">
    <property type="protein sequence ID" value="PCK32860.1"/>
    <property type="molecule type" value="Genomic_DNA"/>
</dbReference>